<dbReference type="GO" id="GO:0016746">
    <property type="term" value="F:acyltransferase activity"/>
    <property type="evidence" value="ECO:0007669"/>
    <property type="project" value="UniProtKB-KW"/>
</dbReference>
<evidence type="ECO:0000259" key="1">
    <source>
        <dbReference type="PROSITE" id="PS51186"/>
    </source>
</evidence>
<keyword evidence="2" id="KW-0012">Acyltransferase</keyword>
<feature type="domain" description="N-acetyltransferase" evidence="1">
    <location>
        <begin position="2"/>
        <end position="167"/>
    </location>
</feature>
<keyword evidence="2" id="KW-0808">Transferase</keyword>
<dbReference type="CDD" id="cd04301">
    <property type="entry name" value="NAT_SF"/>
    <property type="match status" value="1"/>
</dbReference>
<evidence type="ECO:0000313" key="2">
    <source>
        <dbReference type="EMBL" id="MEC0238460.1"/>
    </source>
</evidence>
<comment type="caution">
    <text evidence="2">The sequence shown here is derived from an EMBL/GenBank/DDBJ whole genome shotgun (WGS) entry which is preliminary data.</text>
</comment>
<reference evidence="2 3" key="1">
    <citation type="submission" date="2023-03" db="EMBL/GenBank/DDBJ databases">
        <title>Bacillus Genome Sequencing.</title>
        <authorList>
            <person name="Dunlap C."/>
        </authorList>
    </citation>
    <scope>NUCLEOTIDE SEQUENCE [LARGE SCALE GENOMIC DNA]</scope>
    <source>
        <strain evidence="2 3">BD-525</strain>
    </source>
</reference>
<keyword evidence="3" id="KW-1185">Reference proteome</keyword>
<gene>
    <name evidence="2" type="ORF">P4H66_01055</name>
</gene>
<dbReference type="RefSeq" id="WP_326085054.1">
    <property type="nucleotide sequence ID" value="NZ_JARLKZ010000002.1"/>
</dbReference>
<evidence type="ECO:0000313" key="3">
    <source>
        <dbReference type="Proteomes" id="UP001344632"/>
    </source>
</evidence>
<dbReference type="InterPro" id="IPR016181">
    <property type="entry name" value="Acyl_CoA_acyltransferase"/>
</dbReference>
<dbReference type="Gene3D" id="3.40.630.30">
    <property type="match status" value="1"/>
</dbReference>
<organism evidence="2 3">
    <name type="scientific">Paenibacillus dokdonensis</name>
    <dbReference type="NCBI Taxonomy" id="2567944"/>
    <lineage>
        <taxon>Bacteria</taxon>
        <taxon>Bacillati</taxon>
        <taxon>Bacillota</taxon>
        <taxon>Bacilli</taxon>
        <taxon>Bacillales</taxon>
        <taxon>Paenibacillaceae</taxon>
        <taxon>Paenibacillus</taxon>
    </lineage>
</organism>
<dbReference type="EMBL" id="JARLKZ010000002">
    <property type="protein sequence ID" value="MEC0238460.1"/>
    <property type="molecule type" value="Genomic_DNA"/>
</dbReference>
<proteinExistence type="predicted"/>
<dbReference type="EC" id="2.3.1.-" evidence="2"/>
<dbReference type="PROSITE" id="PS51186">
    <property type="entry name" value="GNAT"/>
    <property type="match status" value="1"/>
</dbReference>
<sequence>MLEIMEVPYEDKVVLNHLIQFYRYDSSEFDDHVLNNHGVYLYKYLDHQWTDHYRHPYFLKVDGELAGLALVLSNVPKEFVKVSTAEETNVISDFFIMRKFRNQGYGKQAAHKIFNEFKGAWEVRQTLKNTPANKFWNKVINDYTAGEYTEIIVDDEKWHGPIQVFQNP</sequence>
<protein>
    <submittedName>
        <fullName evidence="2">GNAT family N-acetyltransferase</fullName>
        <ecNumber evidence="2">2.3.1.-</ecNumber>
    </submittedName>
</protein>
<dbReference type="Pfam" id="PF00583">
    <property type="entry name" value="Acetyltransf_1"/>
    <property type="match status" value="1"/>
</dbReference>
<dbReference type="SUPFAM" id="SSF55729">
    <property type="entry name" value="Acyl-CoA N-acyltransferases (Nat)"/>
    <property type="match status" value="1"/>
</dbReference>
<accession>A0ABU6GFE4</accession>
<name>A0ABU6GFE4_9BACL</name>
<dbReference type="Proteomes" id="UP001344632">
    <property type="component" value="Unassembled WGS sequence"/>
</dbReference>
<dbReference type="InterPro" id="IPR000182">
    <property type="entry name" value="GNAT_dom"/>
</dbReference>